<dbReference type="Pfam" id="PF07905">
    <property type="entry name" value="PucR"/>
    <property type="match status" value="1"/>
</dbReference>
<feature type="domain" description="CdaR GGDEF-like" evidence="4">
    <location>
        <begin position="297"/>
        <end position="419"/>
    </location>
</feature>
<dbReference type="AlphaFoldDB" id="R4KDZ8"/>
<dbReference type="KEGG" id="cpas:Clopa_4026"/>
<feature type="domain" description="PucR C-terminal helix-turn-helix" evidence="3">
    <location>
        <begin position="474"/>
        <end position="532"/>
    </location>
</feature>
<protein>
    <submittedName>
        <fullName evidence="5">Purine catabolism regulator-like protein</fullName>
    </submittedName>
</protein>
<dbReference type="InterPro" id="IPR012914">
    <property type="entry name" value="PucR_dom"/>
</dbReference>
<dbReference type="OrthoDB" id="143422at2"/>
<dbReference type="InterPro" id="IPR042070">
    <property type="entry name" value="PucR_C-HTH_sf"/>
</dbReference>
<dbReference type="Proteomes" id="UP000013523">
    <property type="component" value="Chromosome"/>
</dbReference>
<accession>R4KDZ8</accession>
<dbReference type="Gene3D" id="1.10.10.2840">
    <property type="entry name" value="PucR C-terminal helix-turn-helix domain"/>
    <property type="match status" value="1"/>
</dbReference>
<dbReference type="EMBL" id="CP003261">
    <property type="protein sequence ID" value="AGK98769.1"/>
    <property type="molecule type" value="Genomic_DNA"/>
</dbReference>
<evidence type="ECO:0000313" key="5">
    <source>
        <dbReference type="EMBL" id="AGK98769.1"/>
    </source>
</evidence>
<dbReference type="PANTHER" id="PTHR33744:SF15">
    <property type="entry name" value="CARBOHYDRATE DIACID REGULATOR"/>
    <property type="match status" value="1"/>
</dbReference>
<name>R4KDZ8_CLOPA</name>
<dbReference type="Pfam" id="PF13556">
    <property type="entry name" value="HTH_30"/>
    <property type="match status" value="1"/>
</dbReference>
<feature type="domain" description="Purine catabolism PurC-like" evidence="2">
    <location>
        <begin position="8"/>
        <end position="117"/>
    </location>
</feature>
<comment type="similarity">
    <text evidence="1">Belongs to the CdaR family.</text>
</comment>
<dbReference type="HOGENOM" id="CLU_017436_3_0_9"/>
<keyword evidence="6" id="KW-1185">Reference proteome</keyword>
<evidence type="ECO:0000313" key="6">
    <source>
        <dbReference type="Proteomes" id="UP000013523"/>
    </source>
</evidence>
<proteinExistence type="inferred from homology"/>
<evidence type="ECO:0000259" key="3">
    <source>
        <dbReference type="Pfam" id="PF13556"/>
    </source>
</evidence>
<evidence type="ECO:0000259" key="4">
    <source>
        <dbReference type="Pfam" id="PF17853"/>
    </source>
</evidence>
<dbReference type="InterPro" id="IPR025736">
    <property type="entry name" value="PucR_C-HTH_dom"/>
</dbReference>
<dbReference type="PANTHER" id="PTHR33744">
    <property type="entry name" value="CARBOHYDRATE DIACID REGULATOR"/>
    <property type="match status" value="1"/>
</dbReference>
<dbReference type="InterPro" id="IPR051448">
    <property type="entry name" value="CdaR-like_regulators"/>
</dbReference>
<sequence length="542" mass="63737">MQIILNEALKLHPLNKSKVIAGSNGLERPIDQFGVLEAPDSFHFVKRNEFLMTTGYMFKDNPELQYKIVKELYNRGVCALGIKRNRYIDEISQKTIDFCNTHNFPLMYIPNEYGWYDFFSPLLHLMHITQLGTNKDILNKMTTLSDTILNSNSFDEIANHIYKIFNIPCYIYINYNNISASYPPKSPISEVSITELIEKFQNTQNNLIINNIKRIIFENQSILFCSLNHKMSCYGYMFLYEKNDELKPEDISLLQYIVICVQSYVNRFLNSNRKFSPRQNKFLLQLVTNKIMDKNTLLYKSNELNIDLYKDYIVIVSKNLPISEYEDLDKVYTFIENNINLKYKVLSAFEFNGNYIIFNPVNKNISPMENYKNTKLKIIKIKKEFEDFFHINNFSFGIGTYHTSIDGIKTSYNEAVRAFDSYKKFFDNNFIINFNDLGIYSILSNPGINKDIQNFANKYIDPIMVFDKKNNSELLTTLKNFFECHRSFRSCAKEMNLHHNTIRYRLKQIEELCCIDITSENDLLELELSLKLLPFINKSITD</sequence>
<dbReference type="eggNOG" id="COG3835">
    <property type="taxonomic scope" value="Bacteria"/>
</dbReference>
<dbReference type="Pfam" id="PF17853">
    <property type="entry name" value="GGDEF_2"/>
    <property type="match status" value="1"/>
</dbReference>
<evidence type="ECO:0000256" key="1">
    <source>
        <dbReference type="ARBA" id="ARBA00006754"/>
    </source>
</evidence>
<organism evidence="5 6">
    <name type="scientific">Clostridium pasteurianum BC1</name>
    <dbReference type="NCBI Taxonomy" id="86416"/>
    <lineage>
        <taxon>Bacteria</taxon>
        <taxon>Bacillati</taxon>
        <taxon>Bacillota</taxon>
        <taxon>Clostridia</taxon>
        <taxon>Eubacteriales</taxon>
        <taxon>Clostridiaceae</taxon>
        <taxon>Clostridium</taxon>
    </lineage>
</organism>
<dbReference type="PATRIC" id="fig|86416.3.peg.4023"/>
<gene>
    <name evidence="5" type="ORF">Clopa_4026</name>
</gene>
<reference evidence="5 6" key="1">
    <citation type="submission" date="2012-01" db="EMBL/GenBank/DDBJ databases">
        <title>Complete sequence of chromosome of Clostridium pasteurianum BC1.</title>
        <authorList>
            <consortium name="US DOE Joint Genome Institute"/>
            <person name="Lucas S."/>
            <person name="Han J."/>
            <person name="Lapidus A."/>
            <person name="Cheng J.-F."/>
            <person name="Goodwin L."/>
            <person name="Pitluck S."/>
            <person name="Peters L."/>
            <person name="Mikhailova N."/>
            <person name="Teshima H."/>
            <person name="Detter J.C."/>
            <person name="Han C."/>
            <person name="Tapia R."/>
            <person name="Land M."/>
            <person name="Hauser L."/>
            <person name="Kyrpides N."/>
            <person name="Ivanova N."/>
            <person name="Pagani I."/>
            <person name="Dunn J."/>
            <person name="Taghavi S."/>
            <person name="Francis A."/>
            <person name="van der Lelie D."/>
            <person name="Woyke T."/>
        </authorList>
    </citation>
    <scope>NUCLEOTIDE SEQUENCE [LARGE SCALE GENOMIC DNA]</scope>
    <source>
        <strain evidence="5 6">BC1</strain>
    </source>
</reference>
<evidence type="ECO:0000259" key="2">
    <source>
        <dbReference type="Pfam" id="PF07905"/>
    </source>
</evidence>
<dbReference type="InterPro" id="IPR041522">
    <property type="entry name" value="CdaR_GGDEF"/>
</dbReference>